<feature type="region of interest" description="Disordered" evidence="1">
    <location>
        <begin position="1"/>
        <end position="95"/>
    </location>
</feature>
<dbReference type="Proteomes" id="UP001217089">
    <property type="component" value="Unassembled WGS sequence"/>
</dbReference>
<protein>
    <submittedName>
        <fullName evidence="2">Uncharacterized protein</fullName>
    </submittedName>
</protein>
<comment type="caution">
    <text evidence="2">The sequence shown here is derived from an EMBL/GenBank/DDBJ whole genome shotgun (WGS) entry which is preliminary data.</text>
</comment>
<feature type="compositionally biased region" description="Polar residues" evidence="1">
    <location>
        <begin position="43"/>
        <end position="61"/>
    </location>
</feature>
<proteinExistence type="predicted"/>
<dbReference type="EMBL" id="JARBDR010000214">
    <property type="protein sequence ID" value="KAJ8318980.1"/>
    <property type="molecule type" value="Genomic_DNA"/>
</dbReference>
<gene>
    <name evidence="2" type="ORF">KUTeg_004071</name>
</gene>
<evidence type="ECO:0000256" key="1">
    <source>
        <dbReference type="SAM" id="MobiDB-lite"/>
    </source>
</evidence>
<sequence>MRSEMGNKFRKFSFGNTNSNTEKEKHSSPEKEKSENKEENRETTPQQAPVASNAAPSGETTTVDKKQNAEEVVNKPVKTESKTEQDEKPIDNDTDDTVVIHKSDLFTHDYLDDDVYFNIKRVAKT</sequence>
<reference evidence="2 3" key="1">
    <citation type="submission" date="2022-12" db="EMBL/GenBank/DDBJ databases">
        <title>Chromosome-level genome of Tegillarca granosa.</title>
        <authorList>
            <person name="Kim J."/>
        </authorList>
    </citation>
    <scope>NUCLEOTIDE SEQUENCE [LARGE SCALE GENOMIC DNA]</scope>
    <source>
        <strain evidence="2">Teg-2019</strain>
        <tissue evidence="2">Adductor muscle</tissue>
    </source>
</reference>
<feature type="compositionally biased region" description="Basic and acidic residues" evidence="1">
    <location>
        <begin position="62"/>
        <end position="91"/>
    </location>
</feature>
<keyword evidence="3" id="KW-1185">Reference proteome</keyword>
<accession>A0ABQ9FP01</accession>
<feature type="compositionally biased region" description="Basic and acidic residues" evidence="1">
    <location>
        <begin position="21"/>
        <end position="42"/>
    </location>
</feature>
<evidence type="ECO:0000313" key="3">
    <source>
        <dbReference type="Proteomes" id="UP001217089"/>
    </source>
</evidence>
<evidence type="ECO:0000313" key="2">
    <source>
        <dbReference type="EMBL" id="KAJ8318980.1"/>
    </source>
</evidence>
<organism evidence="2 3">
    <name type="scientific">Tegillarca granosa</name>
    <name type="common">Malaysian cockle</name>
    <name type="synonym">Anadara granosa</name>
    <dbReference type="NCBI Taxonomy" id="220873"/>
    <lineage>
        <taxon>Eukaryota</taxon>
        <taxon>Metazoa</taxon>
        <taxon>Spiralia</taxon>
        <taxon>Lophotrochozoa</taxon>
        <taxon>Mollusca</taxon>
        <taxon>Bivalvia</taxon>
        <taxon>Autobranchia</taxon>
        <taxon>Pteriomorphia</taxon>
        <taxon>Arcoida</taxon>
        <taxon>Arcoidea</taxon>
        <taxon>Arcidae</taxon>
        <taxon>Tegillarca</taxon>
    </lineage>
</organism>
<name>A0ABQ9FP01_TEGGR</name>